<feature type="region of interest" description="Disordered" evidence="1">
    <location>
        <begin position="738"/>
        <end position="762"/>
    </location>
</feature>
<dbReference type="SUPFAM" id="SSF49599">
    <property type="entry name" value="TRAF domain-like"/>
    <property type="match status" value="1"/>
</dbReference>
<evidence type="ECO:0000313" key="3">
    <source>
        <dbReference type="Proteomes" id="UP000467841"/>
    </source>
</evidence>
<evidence type="ECO:0000256" key="1">
    <source>
        <dbReference type="SAM" id="MobiDB-lite"/>
    </source>
</evidence>
<keyword evidence="3" id="KW-1185">Reference proteome</keyword>
<accession>A0A6D2KXX9</accession>
<feature type="compositionally biased region" description="Basic and acidic residues" evidence="1">
    <location>
        <begin position="360"/>
        <end position="404"/>
    </location>
</feature>
<protein>
    <recommendedName>
        <fullName evidence="4">MATH domain-containing protein</fullName>
    </recommendedName>
</protein>
<dbReference type="EMBL" id="CACVBM020001684">
    <property type="protein sequence ID" value="CAA7057376.1"/>
    <property type="molecule type" value="Genomic_DNA"/>
</dbReference>
<feature type="region of interest" description="Disordered" evidence="1">
    <location>
        <begin position="1"/>
        <end position="28"/>
    </location>
</feature>
<reference evidence="2" key="1">
    <citation type="submission" date="2020-01" db="EMBL/GenBank/DDBJ databases">
        <authorList>
            <person name="Mishra B."/>
        </authorList>
    </citation>
    <scope>NUCLEOTIDE SEQUENCE [LARGE SCALE GENOMIC DNA]</scope>
</reference>
<gene>
    <name evidence="2" type="ORF">MERR_LOCUS44612</name>
</gene>
<proteinExistence type="predicted"/>
<organism evidence="2 3">
    <name type="scientific">Microthlaspi erraticum</name>
    <dbReference type="NCBI Taxonomy" id="1685480"/>
    <lineage>
        <taxon>Eukaryota</taxon>
        <taxon>Viridiplantae</taxon>
        <taxon>Streptophyta</taxon>
        <taxon>Embryophyta</taxon>
        <taxon>Tracheophyta</taxon>
        <taxon>Spermatophyta</taxon>
        <taxon>Magnoliopsida</taxon>
        <taxon>eudicotyledons</taxon>
        <taxon>Gunneridae</taxon>
        <taxon>Pentapetalae</taxon>
        <taxon>rosids</taxon>
        <taxon>malvids</taxon>
        <taxon>Brassicales</taxon>
        <taxon>Brassicaceae</taxon>
        <taxon>Coluteocarpeae</taxon>
        <taxon>Microthlaspi</taxon>
    </lineage>
</organism>
<comment type="caution">
    <text evidence="2">The sequence shown here is derived from an EMBL/GenBank/DDBJ whole genome shotgun (WGS) entry which is preliminary data.</text>
</comment>
<dbReference type="InterPro" id="IPR055327">
    <property type="entry name" value="TRAF1A/B"/>
</dbReference>
<dbReference type="AlphaFoldDB" id="A0A6D2KXX9"/>
<evidence type="ECO:0008006" key="4">
    <source>
        <dbReference type="Google" id="ProtNLM"/>
    </source>
</evidence>
<dbReference type="OrthoDB" id="660257at2759"/>
<dbReference type="PANTHER" id="PTHR47477:SF20">
    <property type="entry name" value="MATH DOMAIN-CONTAINING PROTEIN"/>
    <property type="match status" value="1"/>
</dbReference>
<feature type="compositionally biased region" description="Basic and acidic residues" evidence="1">
    <location>
        <begin position="334"/>
        <end position="345"/>
    </location>
</feature>
<feature type="region of interest" description="Disordered" evidence="1">
    <location>
        <begin position="334"/>
        <end position="464"/>
    </location>
</feature>
<dbReference type="PANTHER" id="PTHR47477">
    <property type="entry name" value="TNF RECEPTOR-ASSOCIATED FACTOR HOMOLOG 1A"/>
    <property type="match status" value="1"/>
</dbReference>
<feature type="compositionally biased region" description="Low complexity" evidence="1">
    <location>
        <begin position="451"/>
        <end position="460"/>
    </location>
</feature>
<feature type="compositionally biased region" description="Basic residues" evidence="1">
    <location>
        <begin position="346"/>
        <end position="359"/>
    </location>
</feature>
<feature type="compositionally biased region" description="Basic and acidic residues" evidence="1">
    <location>
        <begin position="438"/>
        <end position="449"/>
    </location>
</feature>
<name>A0A6D2KXX9_9BRAS</name>
<sequence>MSESTNKDSGAGRSVEENPNEQRSQSELTLVEWRSSDQVKTSAPSSSSPYLDIDDDDDFDLIFRFYKKETARGWNEFIELPKLHEGFIYDSDSLLIGVQIQVIRERVDRPFRCLDYEYRRELVTVFAPEVHLPLLWFVEEYRRELIKVTEDKLNWNCFGAFWLGLDQNSRRQLSWAKRDEVLKEVVKNFFHEQKITSAFVMEFLYSGLKALEGQTKDKKCRLGLTDTEVSPAPMVTVEKDMFVLADDVMSLIHRFCLEPFASKDELGHQTTRDGNARGVYNDETIQDVERRLIERGKKTMEVFALGHIYINTINMAYRDDLVWRRQEELIREEEEAKSKQKAAKEKKSKKKQAKQKKNKGKAEKRADTVRTQAEERLLEKEDSDPKNQHHSLEQAKPDTRDVVPKGKAVTSSSSSSPDIQLETVVPRVDIQKNASPKPETKDVVPKIKEVPSSSSSSPDSQLQTVVPRVDIQKTASPKPAAQPVQSMSTLVTVRKLLQKQAAPEKKLVWKPVSARLPSSSSGDIQFQTVVPIADIQKTASPNLTAPVSTPIIPPKKAAHVQSMSRPVSTPIIPPKQAAHVQSMSRPVSTPIIPPKQAAHVQSMSRPVSTPIIPPKQAAPVQSMSRPVNAPIIPPKQAAPVISAVQASTSSFARSMSSAGRLGSPPHSQTYIPQSYNHPIVGSSGFNHSSSQPMVTSTLPPYSHPPPISVSSQSSFPINVGSWDLSSCGLLWTGGSSSNRDTTTTTTAISGNHRTNPYNTPVTTNNIQVVTDECQGYGYGNNNQNSYLGNEDLGISGWSGGYSEETMPHFSFYSYWQMDELAQTQREMANMDMSSLAMRNQDDASSFSYFSLGSSSNPDFSSRINEYRNLGYGTE</sequence>
<evidence type="ECO:0000313" key="2">
    <source>
        <dbReference type="EMBL" id="CAA7057376.1"/>
    </source>
</evidence>
<dbReference type="Proteomes" id="UP000467841">
    <property type="component" value="Unassembled WGS sequence"/>
</dbReference>